<keyword evidence="2" id="KW-1185">Reference proteome</keyword>
<accession>A0A1H4UNH8</accession>
<dbReference type="OrthoDB" id="4623344at2"/>
<sequence>MPFELRPLSTLPYPHAMARRTTYERGVSECPYSRDAIKGLLPRGVEPTDETMAAAYAREDLRERANRLCPMHRGDIHRAQAAALALLDRFGWNDPEVADRFPDLPQWLELDETDRRLARWLLAPDDLVRLHTNSSGSSIIGQHRTCFARAAGAESVLVWIRPGQQLR</sequence>
<gene>
    <name evidence="1" type="ORF">SAMN04489793_2962</name>
</gene>
<evidence type="ECO:0000313" key="1">
    <source>
        <dbReference type="EMBL" id="SEC70299.1"/>
    </source>
</evidence>
<name>A0A1H4UNH8_TSUTY</name>
<dbReference type="EMBL" id="FNSA01000003">
    <property type="protein sequence ID" value="SEC70299.1"/>
    <property type="molecule type" value="Genomic_DNA"/>
</dbReference>
<dbReference type="AlphaFoldDB" id="A0A1H4UNH8"/>
<organism evidence="1 2">
    <name type="scientific">Tsukamurella tyrosinosolvens</name>
    <dbReference type="NCBI Taxonomy" id="57704"/>
    <lineage>
        <taxon>Bacteria</taxon>
        <taxon>Bacillati</taxon>
        <taxon>Actinomycetota</taxon>
        <taxon>Actinomycetes</taxon>
        <taxon>Mycobacteriales</taxon>
        <taxon>Tsukamurellaceae</taxon>
        <taxon>Tsukamurella</taxon>
    </lineage>
</organism>
<evidence type="ECO:0000313" key="2">
    <source>
        <dbReference type="Proteomes" id="UP000182241"/>
    </source>
</evidence>
<dbReference type="RefSeq" id="WP_068740025.1">
    <property type="nucleotide sequence ID" value="NZ_FNSA01000003.1"/>
</dbReference>
<reference evidence="2" key="1">
    <citation type="submission" date="2016-10" db="EMBL/GenBank/DDBJ databases">
        <authorList>
            <person name="Varghese N."/>
            <person name="Submissions S."/>
        </authorList>
    </citation>
    <scope>NUCLEOTIDE SEQUENCE [LARGE SCALE GENOMIC DNA]</scope>
    <source>
        <strain evidence="2">DSM 44234</strain>
    </source>
</reference>
<dbReference type="Proteomes" id="UP000182241">
    <property type="component" value="Unassembled WGS sequence"/>
</dbReference>
<protein>
    <submittedName>
        <fullName evidence="1">Uncharacterized protein</fullName>
    </submittedName>
</protein>
<proteinExistence type="predicted"/>